<dbReference type="EMBL" id="CABGHF010000034">
    <property type="protein sequence ID" value="VUT00348.1"/>
    <property type="molecule type" value="Genomic_DNA"/>
</dbReference>
<dbReference type="AlphaFoldDB" id="A0A564N2X2"/>
<evidence type="ECO:0000313" key="2">
    <source>
        <dbReference type="Proteomes" id="UP000318370"/>
    </source>
</evidence>
<protein>
    <submittedName>
        <fullName evidence="1">Uncharacterized protein</fullName>
    </submittedName>
</protein>
<sequence length="127" mass="13780">MRKLLYPILLLPLLTEASTTLHLTSDSADLTVEMNQNSSAPVKFHIIGNGPGMNDLPSVCEVSGEADFWAGADSGLSWIYFSPDRKSMVLLKGRTDSKWTVLSLLPDGVCGLGAENSLDGVYHRVEK</sequence>
<evidence type="ECO:0000313" key="1">
    <source>
        <dbReference type="EMBL" id="VUT00348.1"/>
    </source>
</evidence>
<proteinExistence type="predicted"/>
<reference evidence="1 2" key="1">
    <citation type="submission" date="2019-07" db="EMBL/GenBank/DDBJ databases">
        <authorList>
            <person name="Brisse S."/>
            <person name="Rodrigues C."/>
            <person name="Thorpe H."/>
        </authorList>
    </citation>
    <scope>NUCLEOTIDE SEQUENCE [LARGE SCALE GENOMIC DNA]</scope>
    <source>
        <strain evidence="1">SB6408</strain>
    </source>
</reference>
<dbReference type="Proteomes" id="UP000318370">
    <property type="component" value="Unassembled WGS sequence"/>
</dbReference>
<gene>
    <name evidence="1" type="ORF">SB6408_01902</name>
</gene>
<dbReference type="RefSeq" id="WP_142463780.1">
    <property type="nucleotide sequence ID" value="NZ_CABGHF010000034.1"/>
</dbReference>
<accession>A0A564N2X2</accession>
<organism evidence="1 2">
    <name type="scientific">Klebsiella spallanzanii</name>
    <dbReference type="NCBI Taxonomy" id="2587528"/>
    <lineage>
        <taxon>Bacteria</taxon>
        <taxon>Pseudomonadati</taxon>
        <taxon>Pseudomonadota</taxon>
        <taxon>Gammaproteobacteria</taxon>
        <taxon>Enterobacterales</taxon>
        <taxon>Enterobacteriaceae</taxon>
        <taxon>Klebsiella/Raoultella group</taxon>
        <taxon>Klebsiella</taxon>
    </lineage>
</organism>
<name>A0A564N2X2_9ENTR</name>